<dbReference type="EMBL" id="QGDH01000016">
    <property type="protein sequence ID" value="RAR14982.1"/>
    <property type="molecule type" value="Genomic_DNA"/>
</dbReference>
<evidence type="ECO:0000313" key="4">
    <source>
        <dbReference type="Proteomes" id="UP000249619"/>
    </source>
</evidence>
<dbReference type="STRING" id="183478.A0A364NCK3"/>
<dbReference type="InterPro" id="IPR017853">
    <property type="entry name" value="GH"/>
</dbReference>
<dbReference type="GO" id="GO:0016787">
    <property type="term" value="F:hydrolase activity"/>
    <property type="evidence" value="ECO:0007669"/>
    <property type="project" value="UniProtKB-KW"/>
</dbReference>
<feature type="signal peptide" evidence="1">
    <location>
        <begin position="1"/>
        <end position="19"/>
    </location>
</feature>
<evidence type="ECO:0000313" key="3">
    <source>
        <dbReference type="EMBL" id="RAR14982.1"/>
    </source>
</evidence>
<proteinExistence type="predicted"/>
<feature type="chain" id="PRO_5016596081" evidence="1">
    <location>
        <begin position="20"/>
        <end position="270"/>
    </location>
</feature>
<dbReference type="GO" id="GO:0009277">
    <property type="term" value="C:fungal-type cell wall"/>
    <property type="evidence" value="ECO:0007669"/>
    <property type="project" value="TreeGrafter"/>
</dbReference>
<accession>A0A364NCK3</accession>
<dbReference type="OrthoDB" id="5985073at2759"/>
<dbReference type="SUPFAM" id="SSF51445">
    <property type="entry name" value="(Trans)glycosidases"/>
    <property type="match status" value="1"/>
</dbReference>
<dbReference type="AlphaFoldDB" id="A0A364NCK3"/>
<dbReference type="PANTHER" id="PTHR34154">
    <property type="entry name" value="ALKALI-SENSITIVE LINKAGE PROTEIN 1"/>
    <property type="match status" value="1"/>
</dbReference>
<protein>
    <submittedName>
        <fullName evidence="3">Glycoside hydrolase family 128 protein</fullName>
    </submittedName>
</protein>
<sequence length="270" mass="29763">MLTSTFIMALAGLSTLIEASPIQPRGIGGKRGLAFPKQNKGVPGSTYTHSFAGSNKIFWMYNWEAVIDGKPLDLEYVPLLHSNQEWCASTWTENVANARKNYKVTSLLSFNEPDQVGGGGSNMDVGTAISTHRKLIQPFAGDLRIGSPAVTNGNEPGKGINWLKSFMDGCSDCQIDFVVAHYYAWDKAEDFKNYLRKFHDTFNKPVWVTEFGVTSGNADKFLKEVLPWMDAQPWIERYAYHMAAPSTDSQFLIKPDGSGLSAAGQVYASA</sequence>
<name>A0A364NCK3_STELY</name>
<dbReference type="InterPro" id="IPR024655">
    <property type="entry name" value="Asl1_glyco_hydro_catalytic"/>
</dbReference>
<reference evidence="4" key="1">
    <citation type="submission" date="2018-05" db="EMBL/GenBank/DDBJ databases">
        <title>Draft genome sequence of Stemphylium lycopersici strain CIDEFI 213.</title>
        <authorList>
            <person name="Medina R."/>
            <person name="Franco M.E.E."/>
            <person name="Lucentini C.G."/>
            <person name="Saparrat M.C.N."/>
            <person name="Balatti P.A."/>
        </authorList>
    </citation>
    <scope>NUCLEOTIDE SEQUENCE [LARGE SCALE GENOMIC DNA]</scope>
    <source>
        <strain evidence="4">CIDEFI 213</strain>
    </source>
</reference>
<organism evidence="3 4">
    <name type="scientific">Stemphylium lycopersici</name>
    <name type="common">Tomato gray leaf spot disease fungus</name>
    <name type="synonym">Thyrospora lycopersici</name>
    <dbReference type="NCBI Taxonomy" id="183478"/>
    <lineage>
        <taxon>Eukaryota</taxon>
        <taxon>Fungi</taxon>
        <taxon>Dikarya</taxon>
        <taxon>Ascomycota</taxon>
        <taxon>Pezizomycotina</taxon>
        <taxon>Dothideomycetes</taxon>
        <taxon>Pleosporomycetidae</taxon>
        <taxon>Pleosporales</taxon>
        <taxon>Pleosporineae</taxon>
        <taxon>Pleosporaceae</taxon>
        <taxon>Stemphylium</taxon>
    </lineage>
</organism>
<dbReference type="Pfam" id="PF11790">
    <property type="entry name" value="Glyco_hydro_cc"/>
    <property type="match status" value="1"/>
</dbReference>
<keyword evidence="1" id="KW-0732">Signal</keyword>
<evidence type="ECO:0000256" key="1">
    <source>
        <dbReference type="SAM" id="SignalP"/>
    </source>
</evidence>
<dbReference type="Proteomes" id="UP000249619">
    <property type="component" value="Unassembled WGS sequence"/>
</dbReference>
<gene>
    <name evidence="3" type="ORF">DDE83_001618</name>
</gene>
<keyword evidence="4" id="KW-1185">Reference proteome</keyword>
<keyword evidence="3" id="KW-0378">Hydrolase</keyword>
<evidence type="ECO:0000259" key="2">
    <source>
        <dbReference type="Pfam" id="PF11790"/>
    </source>
</evidence>
<dbReference type="Gene3D" id="3.20.20.80">
    <property type="entry name" value="Glycosidases"/>
    <property type="match status" value="1"/>
</dbReference>
<dbReference type="PANTHER" id="PTHR34154:SF10">
    <property type="entry name" value="ASL1-LIKE GLYCOSYL HYDROLASE CATALYTIC DOMAIN-CONTAINING PROTEIN"/>
    <property type="match status" value="1"/>
</dbReference>
<dbReference type="GO" id="GO:0071966">
    <property type="term" value="P:fungal-type cell wall polysaccharide metabolic process"/>
    <property type="evidence" value="ECO:0007669"/>
    <property type="project" value="TreeGrafter"/>
</dbReference>
<feature type="domain" description="Asl1-like glycosyl hydrolase catalytic" evidence="2">
    <location>
        <begin position="50"/>
        <end position="267"/>
    </location>
</feature>
<dbReference type="InterPro" id="IPR053183">
    <property type="entry name" value="ASL1"/>
</dbReference>
<comment type="caution">
    <text evidence="3">The sequence shown here is derived from an EMBL/GenBank/DDBJ whole genome shotgun (WGS) entry which is preliminary data.</text>
</comment>